<gene>
    <name evidence="2" type="primary">20353355</name>
    <name evidence="1" type="ORF">GGTG_12897</name>
</gene>
<dbReference type="AlphaFoldDB" id="J3PHB8"/>
<dbReference type="EMBL" id="GL385404">
    <property type="protein sequence ID" value="EJT69278.1"/>
    <property type="molecule type" value="Genomic_DNA"/>
</dbReference>
<reference evidence="2" key="5">
    <citation type="submission" date="2018-04" db="UniProtKB">
        <authorList>
            <consortium name="EnsemblFungi"/>
        </authorList>
    </citation>
    <scope>IDENTIFICATION</scope>
    <source>
        <strain evidence="2">R3-111a-1</strain>
    </source>
</reference>
<dbReference type="RefSeq" id="XP_009229063.1">
    <property type="nucleotide sequence ID" value="XM_009230799.1"/>
</dbReference>
<evidence type="ECO:0000313" key="1">
    <source>
        <dbReference type="EMBL" id="EJT69278.1"/>
    </source>
</evidence>
<reference evidence="3" key="1">
    <citation type="submission" date="2010-07" db="EMBL/GenBank/DDBJ databases">
        <title>The genome sequence of Gaeumannomyces graminis var. tritici strain R3-111a-1.</title>
        <authorList>
            <consortium name="The Broad Institute Genome Sequencing Platform"/>
            <person name="Ma L.-J."/>
            <person name="Dead R."/>
            <person name="Young S."/>
            <person name="Zeng Q."/>
            <person name="Koehrsen M."/>
            <person name="Alvarado L."/>
            <person name="Berlin A."/>
            <person name="Chapman S.B."/>
            <person name="Chen Z."/>
            <person name="Freedman E."/>
            <person name="Gellesch M."/>
            <person name="Goldberg J."/>
            <person name="Griggs A."/>
            <person name="Gujja S."/>
            <person name="Heilman E.R."/>
            <person name="Heiman D."/>
            <person name="Hepburn T."/>
            <person name="Howarth C."/>
            <person name="Jen D."/>
            <person name="Larson L."/>
            <person name="Mehta T."/>
            <person name="Neiman D."/>
            <person name="Pearson M."/>
            <person name="Roberts A."/>
            <person name="Saif S."/>
            <person name="Shea T."/>
            <person name="Shenoy N."/>
            <person name="Sisk P."/>
            <person name="Stolte C."/>
            <person name="Sykes S."/>
            <person name="Walk T."/>
            <person name="White J."/>
            <person name="Yandava C."/>
            <person name="Haas B."/>
            <person name="Nusbaum C."/>
            <person name="Birren B."/>
        </authorList>
    </citation>
    <scope>NUCLEOTIDE SEQUENCE [LARGE SCALE GENOMIC DNA]</scope>
    <source>
        <strain evidence="3">R3-111a-1</strain>
    </source>
</reference>
<organism evidence="1">
    <name type="scientific">Gaeumannomyces tritici (strain R3-111a-1)</name>
    <name type="common">Wheat and barley take-all root rot fungus</name>
    <name type="synonym">Gaeumannomyces graminis var. tritici</name>
    <dbReference type="NCBI Taxonomy" id="644352"/>
    <lineage>
        <taxon>Eukaryota</taxon>
        <taxon>Fungi</taxon>
        <taxon>Dikarya</taxon>
        <taxon>Ascomycota</taxon>
        <taxon>Pezizomycotina</taxon>
        <taxon>Sordariomycetes</taxon>
        <taxon>Sordariomycetidae</taxon>
        <taxon>Magnaporthales</taxon>
        <taxon>Magnaporthaceae</taxon>
        <taxon>Gaeumannomyces</taxon>
    </lineage>
</organism>
<evidence type="ECO:0000313" key="3">
    <source>
        <dbReference type="Proteomes" id="UP000006039"/>
    </source>
</evidence>
<dbReference type="Proteomes" id="UP000006039">
    <property type="component" value="Unassembled WGS sequence"/>
</dbReference>
<dbReference type="GeneID" id="20353355"/>
<reference evidence="2" key="4">
    <citation type="journal article" date="2015" name="G3 (Bethesda)">
        <title>Genome sequences of three phytopathogenic species of the Magnaporthaceae family of fungi.</title>
        <authorList>
            <person name="Okagaki L.H."/>
            <person name="Nunes C.C."/>
            <person name="Sailsbery J."/>
            <person name="Clay B."/>
            <person name="Brown D."/>
            <person name="John T."/>
            <person name="Oh Y."/>
            <person name="Young N."/>
            <person name="Fitzgerald M."/>
            <person name="Haas B.J."/>
            <person name="Zeng Q."/>
            <person name="Young S."/>
            <person name="Adiconis X."/>
            <person name="Fan L."/>
            <person name="Levin J.Z."/>
            <person name="Mitchell T.K."/>
            <person name="Okubara P.A."/>
            <person name="Farman M.L."/>
            <person name="Kohn L.M."/>
            <person name="Birren B."/>
            <person name="Ma L.-J."/>
            <person name="Dean R.A."/>
        </authorList>
    </citation>
    <scope>NUCLEOTIDE SEQUENCE</scope>
    <source>
        <strain evidence="2">R3-111a-1</strain>
    </source>
</reference>
<evidence type="ECO:0000313" key="2">
    <source>
        <dbReference type="EnsemblFungi" id="EJT69278"/>
    </source>
</evidence>
<accession>J3PHB8</accession>
<dbReference type="VEuPathDB" id="FungiDB:GGTG_12897"/>
<reference evidence="1" key="2">
    <citation type="submission" date="2010-07" db="EMBL/GenBank/DDBJ databases">
        <authorList>
            <consortium name="The Broad Institute Genome Sequencing Platform"/>
            <consortium name="Broad Institute Genome Sequencing Center for Infectious Disease"/>
            <person name="Ma L.-J."/>
            <person name="Dead R."/>
            <person name="Young S."/>
            <person name="Zeng Q."/>
            <person name="Koehrsen M."/>
            <person name="Alvarado L."/>
            <person name="Berlin A."/>
            <person name="Chapman S.B."/>
            <person name="Chen Z."/>
            <person name="Freedman E."/>
            <person name="Gellesch M."/>
            <person name="Goldberg J."/>
            <person name="Griggs A."/>
            <person name="Gujja S."/>
            <person name="Heilman E.R."/>
            <person name="Heiman D."/>
            <person name="Hepburn T."/>
            <person name="Howarth C."/>
            <person name="Jen D."/>
            <person name="Larson L."/>
            <person name="Mehta T."/>
            <person name="Neiman D."/>
            <person name="Pearson M."/>
            <person name="Roberts A."/>
            <person name="Saif S."/>
            <person name="Shea T."/>
            <person name="Shenoy N."/>
            <person name="Sisk P."/>
            <person name="Stolte C."/>
            <person name="Sykes S."/>
            <person name="Walk T."/>
            <person name="White J."/>
            <person name="Yandava C."/>
            <person name="Haas B."/>
            <person name="Nusbaum C."/>
            <person name="Birren B."/>
        </authorList>
    </citation>
    <scope>NUCLEOTIDE SEQUENCE</scope>
    <source>
        <strain evidence="1">R3-111a-1</strain>
    </source>
</reference>
<keyword evidence="3" id="KW-1185">Reference proteome</keyword>
<dbReference type="EnsemblFungi" id="EJT69278">
    <property type="protein sequence ID" value="EJT69278"/>
    <property type="gene ID" value="GGTG_12897"/>
</dbReference>
<proteinExistence type="predicted"/>
<protein>
    <submittedName>
        <fullName evidence="1 2">Uncharacterized protein</fullName>
    </submittedName>
</protein>
<name>J3PHB8_GAET3</name>
<reference evidence="1" key="3">
    <citation type="submission" date="2010-09" db="EMBL/GenBank/DDBJ databases">
        <title>Annotation of Gaeumannomyces graminis var. tritici R3-111a-1.</title>
        <authorList>
            <consortium name="The Broad Institute Genome Sequencing Platform"/>
            <person name="Ma L.-J."/>
            <person name="Dead R."/>
            <person name="Young S.K."/>
            <person name="Zeng Q."/>
            <person name="Gargeya S."/>
            <person name="Fitzgerald M."/>
            <person name="Haas B."/>
            <person name="Abouelleil A."/>
            <person name="Alvarado L."/>
            <person name="Arachchi H.M."/>
            <person name="Berlin A."/>
            <person name="Brown A."/>
            <person name="Chapman S.B."/>
            <person name="Chen Z."/>
            <person name="Dunbar C."/>
            <person name="Freedman E."/>
            <person name="Gearin G."/>
            <person name="Gellesch M."/>
            <person name="Goldberg J."/>
            <person name="Griggs A."/>
            <person name="Gujja S."/>
            <person name="Heiman D."/>
            <person name="Howarth C."/>
            <person name="Larson L."/>
            <person name="Lui A."/>
            <person name="MacDonald P.J.P."/>
            <person name="Mehta T."/>
            <person name="Montmayeur A."/>
            <person name="Murphy C."/>
            <person name="Neiman D."/>
            <person name="Pearson M."/>
            <person name="Priest M."/>
            <person name="Roberts A."/>
            <person name="Saif S."/>
            <person name="Shea T."/>
            <person name="Shenoy N."/>
            <person name="Sisk P."/>
            <person name="Stolte C."/>
            <person name="Sykes S."/>
            <person name="Yandava C."/>
            <person name="Wortman J."/>
            <person name="Nusbaum C."/>
            <person name="Birren B."/>
        </authorList>
    </citation>
    <scope>NUCLEOTIDE SEQUENCE</scope>
    <source>
        <strain evidence="1">R3-111a-1</strain>
    </source>
</reference>
<sequence length="58" mass="6213">MNWQVGSEHLKPQAAMTTMTTLSMPAAACSGGNVAGKDTYWPVLAEPTMQRGKTGWLC</sequence>
<dbReference type="HOGENOM" id="CLU_2979203_0_0_1"/>